<accession>A0A9P8RS74</accession>
<proteinExistence type="predicted"/>
<dbReference type="EMBL" id="JAGHQM010000199">
    <property type="protein sequence ID" value="KAH0563467.1"/>
    <property type="molecule type" value="Genomic_DNA"/>
</dbReference>
<feature type="compositionally biased region" description="Low complexity" evidence="1">
    <location>
        <begin position="1"/>
        <end position="22"/>
    </location>
</feature>
<dbReference type="AlphaFoldDB" id="A0A9P8RS74"/>
<evidence type="ECO:0000256" key="1">
    <source>
        <dbReference type="SAM" id="MobiDB-lite"/>
    </source>
</evidence>
<gene>
    <name evidence="2" type="ORF">GP486_001967</name>
</gene>
<reference evidence="2" key="1">
    <citation type="submission" date="2021-03" db="EMBL/GenBank/DDBJ databases">
        <title>Comparative genomics and phylogenomic investigation of the class Geoglossomycetes provide insights into ecological specialization and systematics.</title>
        <authorList>
            <person name="Melie T."/>
            <person name="Pirro S."/>
            <person name="Miller A.N."/>
            <person name="Quandt A."/>
        </authorList>
    </citation>
    <scope>NUCLEOTIDE SEQUENCE</scope>
    <source>
        <strain evidence="2">CAQ_001_2017</strain>
    </source>
</reference>
<comment type="caution">
    <text evidence="2">The sequence shown here is derived from an EMBL/GenBank/DDBJ whole genome shotgun (WGS) entry which is preliminary data.</text>
</comment>
<sequence>MVSPYESPSGLLEKSKELSPSLPEREDDFWQGLSEENVFSDLSPGDLKVQANLLINNLQKLSTEETPSQPILPTVPFTARQNCVLFCRVYGIHFLKSAPPPIPVVDAEDVYSEVRKFGAQFFVRTSRPLVKSVLR</sequence>
<organism evidence="2 3">
    <name type="scientific">Trichoglossum hirsutum</name>
    <dbReference type="NCBI Taxonomy" id="265104"/>
    <lineage>
        <taxon>Eukaryota</taxon>
        <taxon>Fungi</taxon>
        <taxon>Dikarya</taxon>
        <taxon>Ascomycota</taxon>
        <taxon>Pezizomycotina</taxon>
        <taxon>Geoglossomycetes</taxon>
        <taxon>Geoglossales</taxon>
        <taxon>Geoglossaceae</taxon>
        <taxon>Trichoglossum</taxon>
    </lineage>
</organism>
<evidence type="ECO:0000313" key="3">
    <source>
        <dbReference type="Proteomes" id="UP000750711"/>
    </source>
</evidence>
<protein>
    <submittedName>
        <fullName evidence="2">Uncharacterized protein</fullName>
    </submittedName>
</protein>
<keyword evidence="3" id="KW-1185">Reference proteome</keyword>
<evidence type="ECO:0000313" key="2">
    <source>
        <dbReference type="EMBL" id="KAH0563467.1"/>
    </source>
</evidence>
<feature type="region of interest" description="Disordered" evidence="1">
    <location>
        <begin position="1"/>
        <end position="26"/>
    </location>
</feature>
<dbReference type="Proteomes" id="UP000750711">
    <property type="component" value="Unassembled WGS sequence"/>
</dbReference>
<name>A0A9P8RS74_9PEZI</name>